<evidence type="ECO:0000313" key="2">
    <source>
        <dbReference type="EMBL" id="RYC74623.1"/>
    </source>
</evidence>
<comment type="caution">
    <text evidence="2">The sequence shown here is derived from an EMBL/GenBank/DDBJ whole genome shotgun (WGS) entry which is preliminary data.</text>
</comment>
<evidence type="ECO:0000313" key="3">
    <source>
        <dbReference type="Proteomes" id="UP001191019"/>
    </source>
</evidence>
<reference evidence="2 3" key="1">
    <citation type="journal article" date="2018" name="bioRxiv">
        <title>Evidence of independent acquisition and adaption of ultra-small bacteria to human hosts across the highly diverse yet reduced genomes of the phylum Saccharibacteria.</title>
        <authorList>
            <person name="McLean J.S."/>
            <person name="Bor B."/>
            <person name="To T.T."/>
            <person name="Liu Q."/>
            <person name="Kearns K.A."/>
            <person name="Solden L.M."/>
            <person name="Wrighton K.C."/>
            <person name="He X."/>
            <person name="Shi W."/>
        </authorList>
    </citation>
    <scope>NUCLEOTIDE SEQUENCE [LARGE SCALE GENOMIC DNA]</scope>
    <source>
        <strain evidence="2 3">TM7_G3_2_Rum_HOT_351B</strain>
    </source>
</reference>
<gene>
    <name evidence="2" type="ORF">G3RUM_00489</name>
</gene>
<dbReference type="EMBL" id="PRLM01000005">
    <property type="protein sequence ID" value="RYC74623.1"/>
    <property type="molecule type" value="Genomic_DNA"/>
</dbReference>
<accession>A0ABY0FLL5</accession>
<name>A0ABY0FLL5_9BACT</name>
<keyword evidence="3" id="KW-1185">Reference proteome</keyword>
<sequence length="146" mass="16281">MSGSAELTSIAYKKGNWMRYTLWGTAAVCIAILLSTFLSMMNSEISAVIPVGYKFSVTDNYIEGSNVRTTYYVYDDSIFVEDESFEKNTVNRTVLVYDGISTASLNLNPEDTTDICELGSCHQVPKILPVIKQLIARRPGREYIGL</sequence>
<evidence type="ECO:0000256" key="1">
    <source>
        <dbReference type="SAM" id="Phobius"/>
    </source>
</evidence>
<keyword evidence="1" id="KW-1133">Transmembrane helix</keyword>
<reference evidence="2 3" key="2">
    <citation type="journal article" date="2020" name="Cell Rep.">
        <title>Acquisition and Adaptation of Ultra-small Parasitic Reduced Genome Bacteria to Mammalian Hosts.</title>
        <authorList>
            <person name="McLean J.S."/>
            <person name="Bor B."/>
            <person name="Kerns K.A."/>
            <person name="Liu Q."/>
            <person name="To T.T."/>
            <person name="Solden L."/>
            <person name="Hendrickson E.L."/>
            <person name="Wrighton K."/>
            <person name="Shi W."/>
            <person name="He X."/>
        </authorList>
    </citation>
    <scope>NUCLEOTIDE SEQUENCE [LARGE SCALE GENOMIC DNA]</scope>
    <source>
        <strain evidence="2 3">TM7_G3_2_Rum_HOT_351B</strain>
    </source>
</reference>
<proteinExistence type="predicted"/>
<keyword evidence="1" id="KW-0472">Membrane</keyword>
<keyword evidence="1" id="KW-0812">Transmembrane</keyword>
<protein>
    <submittedName>
        <fullName evidence="2">Uncharacterized protein</fullName>
    </submittedName>
</protein>
<dbReference type="Proteomes" id="UP001191019">
    <property type="component" value="Unassembled WGS sequence"/>
</dbReference>
<feature type="transmembrane region" description="Helical" evidence="1">
    <location>
        <begin position="20"/>
        <end position="38"/>
    </location>
</feature>
<organism evidence="2 3">
    <name type="scientific">Candidatus Nanosyncoccus alces</name>
    <dbReference type="NCBI Taxonomy" id="2171997"/>
    <lineage>
        <taxon>Bacteria</taxon>
        <taxon>Candidatus Saccharimonadota</taxon>
        <taxon>Candidatus Nanosyncoccalia</taxon>
        <taxon>Candidatus Nanosyncoccales</taxon>
        <taxon>Candidatus Nanosyncoccaceae</taxon>
        <taxon>Candidatus Nanosyncoccus</taxon>
    </lineage>
</organism>